<comment type="caution">
    <text evidence="1">The sequence shown here is derived from an EMBL/GenBank/DDBJ whole genome shotgun (WGS) entry which is preliminary data.</text>
</comment>
<sequence>MTEKHNIILESNWKNWAANQLEVILRKPNCVFNNNWKQWIYKKIQKIIK</sequence>
<gene>
    <name evidence="1" type="ORF">S12H4_62195</name>
</gene>
<organism evidence="1">
    <name type="scientific">marine sediment metagenome</name>
    <dbReference type="NCBI Taxonomy" id="412755"/>
    <lineage>
        <taxon>unclassified sequences</taxon>
        <taxon>metagenomes</taxon>
        <taxon>ecological metagenomes</taxon>
    </lineage>
</organism>
<dbReference type="EMBL" id="BARW01041603">
    <property type="protein sequence ID" value="GAJ17025.1"/>
    <property type="molecule type" value="Genomic_DNA"/>
</dbReference>
<evidence type="ECO:0000313" key="1">
    <source>
        <dbReference type="EMBL" id="GAJ17025.1"/>
    </source>
</evidence>
<name>X1VY74_9ZZZZ</name>
<proteinExistence type="predicted"/>
<accession>X1VY74</accession>
<protein>
    <submittedName>
        <fullName evidence="1">Uncharacterized protein</fullName>
    </submittedName>
</protein>
<reference evidence="1" key="1">
    <citation type="journal article" date="2014" name="Front. Microbiol.">
        <title>High frequency of phylogenetically diverse reductive dehalogenase-homologous genes in deep subseafloor sedimentary metagenomes.</title>
        <authorList>
            <person name="Kawai M."/>
            <person name="Futagami T."/>
            <person name="Toyoda A."/>
            <person name="Takaki Y."/>
            <person name="Nishi S."/>
            <person name="Hori S."/>
            <person name="Arai W."/>
            <person name="Tsubouchi T."/>
            <person name="Morono Y."/>
            <person name="Uchiyama I."/>
            <person name="Ito T."/>
            <person name="Fujiyama A."/>
            <person name="Inagaki F."/>
            <person name="Takami H."/>
        </authorList>
    </citation>
    <scope>NUCLEOTIDE SEQUENCE</scope>
    <source>
        <strain evidence="1">Expedition CK06-06</strain>
    </source>
</reference>
<dbReference type="AlphaFoldDB" id="X1VY74"/>